<comment type="caution">
    <text evidence="2">The sequence shown here is derived from an EMBL/GenBank/DDBJ whole genome shotgun (WGS) entry which is preliminary data.</text>
</comment>
<keyword evidence="1" id="KW-1133">Transmembrane helix</keyword>
<dbReference type="AlphaFoldDB" id="A0AAP2US02"/>
<gene>
    <name evidence="2" type="ORF">MKC95_17435</name>
</gene>
<proteinExistence type="predicted"/>
<evidence type="ECO:0000256" key="1">
    <source>
        <dbReference type="SAM" id="Phobius"/>
    </source>
</evidence>
<feature type="transmembrane region" description="Helical" evidence="1">
    <location>
        <begin position="18"/>
        <end position="38"/>
    </location>
</feature>
<accession>A0AAP2US02</accession>
<organism evidence="2 3">
    <name type="scientific">Clostridium innocuum</name>
    <dbReference type="NCBI Taxonomy" id="1522"/>
    <lineage>
        <taxon>Bacteria</taxon>
        <taxon>Bacillati</taxon>
        <taxon>Bacillota</taxon>
        <taxon>Clostridia</taxon>
        <taxon>Eubacteriales</taxon>
        <taxon>Clostridiaceae</taxon>
        <taxon>Clostridium</taxon>
    </lineage>
</organism>
<evidence type="ECO:0000313" key="3">
    <source>
        <dbReference type="Proteomes" id="UP001203972"/>
    </source>
</evidence>
<name>A0AAP2US02_CLOIN</name>
<dbReference type="Proteomes" id="UP001203972">
    <property type="component" value="Unassembled WGS sequence"/>
</dbReference>
<keyword evidence="1" id="KW-0472">Membrane</keyword>
<evidence type="ECO:0000313" key="2">
    <source>
        <dbReference type="EMBL" id="MCR0234554.1"/>
    </source>
</evidence>
<feature type="transmembrane region" description="Helical" evidence="1">
    <location>
        <begin position="44"/>
        <end position="65"/>
    </location>
</feature>
<sequence>MIEHLEENTNIVKSNRKLIAAIMINVLLVILLVAFNMFLRDNQYYLIGVFCFAIISSAALLYQIIKKL</sequence>
<protein>
    <submittedName>
        <fullName evidence="2">Uncharacterized protein</fullName>
    </submittedName>
</protein>
<reference evidence="2" key="1">
    <citation type="journal article" date="2022" name="Clin. Infect. Dis.">
        <title>Association between Clostridium innocuum and antibiotic-associated diarrhea in adults and children: A cross-sectional study and comparative genomics analysis.</title>
        <authorList>
            <person name="Cherny K.E."/>
            <person name="Muscat E.B."/>
            <person name="Balaji A."/>
            <person name="Mukherjee J."/>
            <person name="Ozer E.A."/>
            <person name="Angarone M.P."/>
            <person name="Hauser A.R."/>
            <person name="Sichel J.S."/>
            <person name="Amponsah E."/>
            <person name="Kociolek L.K."/>
        </authorList>
    </citation>
    <scope>NUCLEOTIDE SEQUENCE</scope>
    <source>
        <strain evidence="2">NU1-AC-029v</strain>
    </source>
</reference>
<keyword evidence="1" id="KW-0812">Transmembrane</keyword>
<dbReference type="RefSeq" id="WP_227761476.1">
    <property type="nucleotide sequence ID" value="NZ_BAABXQ010000007.1"/>
</dbReference>
<dbReference type="EMBL" id="JAKTMA010000035">
    <property type="protein sequence ID" value="MCR0234554.1"/>
    <property type="molecule type" value="Genomic_DNA"/>
</dbReference>